<dbReference type="InterPro" id="IPR010383">
    <property type="entry name" value="Glyco_hydrolase_94_b-supersand"/>
</dbReference>
<dbReference type="Gene3D" id="1.50.10.10">
    <property type="match status" value="1"/>
</dbReference>
<dbReference type="InterPro" id="IPR008928">
    <property type="entry name" value="6-hairpin_glycosidase_sf"/>
</dbReference>
<dbReference type="InterPro" id="IPR052047">
    <property type="entry name" value="GH94_Enzymes"/>
</dbReference>
<sequence>MAKDNQVLQSLYQIKKGSVRLSSPTALPMASGYLYNQNMLMQLNCRGYARAQFMQPEPAKYSHGPTLEAKTFIQPEQSFYKHHPGRFFYLKNKDTKQIASVPYEPCRVAPSKYMFDQQLDQIRWEVVYQQVKVTVVVQLANEYSAELWQVTLKNISKADANLSLYPCFSIGYQSWMYREAYYDETIQGVLAKSITPYQRLEDYYANQSLKDCTYLLAGTAPDYWQCDLTSFEGEGGLSSPAQIHAERLNNQAARYEDSIALMQYDLVLKAGSQKSYCFAFGPANNSDEIAQLRTAIFNGEQFRKGAAFSAQVKPVLKLQGDDEFQHFINDWLPNQVNYHGTLNRLTTDPQTRNYLQDAIGMNFIKPGHTRNVLLRSLSQQRKNGEMPDGILLSEAAELKYINQVPHADANIWLPITLLSYLNETNDTSILDELVPFADDELLTPVYQHVELALEYVLNQRDDRGLCLIYQGDWCDPMNMVGHKGKGVSSWLSLALAYAIKSWIEVIENYGGHLIQAVETLSRLNQLVEELNYTVNLYCWEGDWYARGITDDNKLFGVAEDVEGRIYLNPQSWALLSGAATVAKKYTLLNEVERQLNTPFGVMMLAPSYTSFREDVGRLTQKYPGTAENGSVYNHAAIFYAYALYQIGEYNQAYQVITKMLPSVKDIETRGQLPNFIPNYYRGAYFQFPSHAGRSSQMLNTGTVAWLYRCIVEELCGLKGGAGQLVVEPKLPDAIEHLSGQRNFMGANIEFSIEKHTGDSIKLTVNGQEITGNRITDIEKGASYQLKIKVPR</sequence>
<accession>A0A7Y0LDB6</accession>
<dbReference type="Proteomes" id="UP000568664">
    <property type="component" value="Unassembled WGS sequence"/>
</dbReference>
<keyword evidence="1" id="KW-0328">Glycosyltransferase</keyword>
<organism evidence="5 6">
    <name type="scientific">Thalassotalea algicola</name>
    <dbReference type="NCBI Taxonomy" id="2716224"/>
    <lineage>
        <taxon>Bacteria</taxon>
        <taxon>Pseudomonadati</taxon>
        <taxon>Pseudomonadota</taxon>
        <taxon>Gammaproteobacteria</taxon>
        <taxon>Alteromonadales</taxon>
        <taxon>Colwelliaceae</taxon>
        <taxon>Thalassotalea</taxon>
    </lineage>
</organism>
<gene>
    <name evidence="5" type="ORF">HII17_08075</name>
</gene>
<dbReference type="Gene3D" id="2.60.420.10">
    <property type="entry name" value="Maltose phosphorylase, domain 3"/>
    <property type="match status" value="1"/>
</dbReference>
<dbReference type="InterPro" id="IPR037018">
    <property type="entry name" value="GH65_N"/>
</dbReference>
<proteinExistence type="predicted"/>
<evidence type="ECO:0000259" key="4">
    <source>
        <dbReference type="Pfam" id="PF17167"/>
    </source>
</evidence>
<dbReference type="SUPFAM" id="SSF48208">
    <property type="entry name" value="Six-hairpin glycosidases"/>
    <property type="match status" value="1"/>
</dbReference>
<dbReference type="Pfam" id="PF17167">
    <property type="entry name" value="Glyco_hydro_94"/>
    <property type="match status" value="1"/>
</dbReference>
<keyword evidence="6" id="KW-1185">Reference proteome</keyword>
<dbReference type="InterPro" id="IPR033432">
    <property type="entry name" value="GH94_catalytic"/>
</dbReference>
<dbReference type="PANTHER" id="PTHR37469">
    <property type="entry name" value="CELLOBIONIC ACID PHOSPHORYLASE-RELATED"/>
    <property type="match status" value="1"/>
</dbReference>
<dbReference type="PANTHER" id="PTHR37469:SF2">
    <property type="entry name" value="CELLOBIONIC ACID PHOSPHORYLASE"/>
    <property type="match status" value="1"/>
</dbReference>
<evidence type="ECO:0000313" key="6">
    <source>
        <dbReference type="Proteomes" id="UP000568664"/>
    </source>
</evidence>
<reference evidence="5 6" key="1">
    <citation type="submission" date="2020-04" db="EMBL/GenBank/DDBJ databases">
        <title>Thalassotalea sp. M1531, isolated from the surface of marine red alga.</title>
        <authorList>
            <person name="Pang L."/>
            <person name="Lu D.-C."/>
        </authorList>
    </citation>
    <scope>NUCLEOTIDE SEQUENCE [LARGE SCALE GENOMIC DNA]</scope>
    <source>
        <strain evidence="5 6">M1531</strain>
    </source>
</reference>
<dbReference type="GO" id="GO:0016757">
    <property type="term" value="F:glycosyltransferase activity"/>
    <property type="evidence" value="ECO:0007669"/>
    <property type="project" value="UniProtKB-KW"/>
</dbReference>
<dbReference type="GO" id="GO:0030246">
    <property type="term" value="F:carbohydrate binding"/>
    <property type="evidence" value="ECO:0007669"/>
    <property type="project" value="InterPro"/>
</dbReference>
<comment type="caution">
    <text evidence="5">The sequence shown here is derived from an EMBL/GenBank/DDBJ whole genome shotgun (WGS) entry which is preliminary data.</text>
</comment>
<dbReference type="AlphaFoldDB" id="A0A7Y0LDB6"/>
<keyword evidence="2" id="KW-0808">Transferase</keyword>
<dbReference type="SUPFAM" id="SSF74650">
    <property type="entry name" value="Galactose mutarotase-like"/>
    <property type="match status" value="1"/>
</dbReference>
<protein>
    <submittedName>
        <fullName evidence="5">NdvB protein</fullName>
    </submittedName>
</protein>
<feature type="domain" description="Glycosyl hydrolase 94 catalytic" evidence="4">
    <location>
        <begin position="351"/>
        <end position="716"/>
    </location>
</feature>
<evidence type="ECO:0000313" key="5">
    <source>
        <dbReference type="EMBL" id="NMP31516.1"/>
    </source>
</evidence>
<dbReference type="RefSeq" id="WP_169074824.1">
    <property type="nucleotide sequence ID" value="NZ_JABBXH010000002.1"/>
</dbReference>
<dbReference type="InterPro" id="IPR011013">
    <property type="entry name" value="Gal_mutarotase_sf_dom"/>
</dbReference>
<dbReference type="InterPro" id="IPR012341">
    <property type="entry name" value="6hp_glycosidase-like_sf"/>
</dbReference>
<evidence type="ECO:0000256" key="2">
    <source>
        <dbReference type="ARBA" id="ARBA00022679"/>
    </source>
</evidence>
<dbReference type="EMBL" id="JABBXH010000002">
    <property type="protein sequence ID" value="NMP31516.1"/>
    <property type="molecule type" value="Genomic_DNA"/>
</dbReference>
<dbReference type="GO" id="GO:0005975">
    <property type="term" value="P:carbohydrate metabolic process"/>
    <property type="evidence" value="ECO:0007669"/>
    <property type="project" value="InterPro"/>
</dbReference>
<name>A0A7Y0LDB6_9GAMM</name>
<evidence type="ECO:0000256" key="1">
    <source>
        <dbReference type="ARBA" id="ARBA00022676"/>
    </source>
</evidence>
<dbReference type="Gene3D" id="2.70.98.40">
    <property type="entry name" value="Glycoside hydrolase, family 65, N-terminal domain"/>
    <property type="match status" value="1"/>
</dbReference>
<dbReference type="Pfam" id="PF06165">
    <property type="entry name" value="GH94_b-supersand"/>
    <property type="match status" value="1"/>
</dbReference>
<evidence type="ECO:0000259" key="3">
    <source>
        <dbReference type="Pfam" id="PF06165"/>
    </source>
</evidence>
<feature type="domain" description="Glycosyl hydrolase 94 supersandwich" evidence="3">
    <location>
        <begin position="82"/>
        <end position="293"/>
    </location>
</feature>